<name>A0ABM7VEQ4_9BACT</name>
<keyword evidence="4" id="KW-0812">Transmembrane</keyword>
<proteinExistence type="predicted"/>
<keyword evidence="7" id="KW-1185">Reference proteome</keyword>
<dbReference type="InterPro" id="IPR013740">
    <property type="entry name" value="Redoxin"/>
</dbReference>
<accession>A0ABM7VEQ4</accession>
<dbReference type="Pfam" id="PF08534">
    <property type="entry name" value="Redoxin"/>
    <property type="match status" value="1"/>
</dbReference>
<protein>
    <recommendedName>
        <fullName evidence="5">Thioredoxin domain-containing protein</fullName>
    </recommendedName>
</protein>
<gene>
    <name evidence="6" type="ORF">PEPS_16870</name>
</gene>
<dbReference type="PROSITE" id="PS00194">
    <property type="entry name" value="THIOREDOXIN_1"/>
    <property type="match status" value="1"/>
</dbReference>
<dbReference type="CDD" id="cd02966">
    <property type="entry name" value="TlpA_like_family"/>
    <property type="match status" value="1"/>
</dbReference>
<keyword evidence="2" id="KW-0201">Cytochrome c-type biogenesis</keyword>
<evidence type="ECO:0000256" key="3">
    <source>
        <dbReference type="ARBA" id="ARBA00023284"/>
    </source>
</evidence>
<evidence type="ECO:0000256" key="1">
    <source>
        <dbReference type="ARBA" id="ARBA00004196"/>
    </source>
</evidence>
<dbReference type="PANTHER" id="PTHR42852">
    <property type="entry name" value="THIOL:DISULFIDE INTERCHANGE PROTEIN DSBE"/>
    <property type="match status" value="1"/>
</dbReference>
<dbReference type="InterPro" id="IPR050553">
    <property type="entry name" value="Thioredoxin_ResA/DsbE_sf"/>
</dbReference>
<comment type="subcellular location">
    <subcellularLocation>
        <location evidence="1">Cell envelope</location>
    </subcellularLocation>
</comment>
<dbReference type="EMBL" id="AP025292">
    <property type="protein sequence ID" value="BDC99406.1"/>
    <property type="molecule type" value="Genomic_DNA"/>
</dbReference>
<dbReference type="InterPro" id="IPR036249">
    <property type="entry name" value="Thioredoxin-like_sf"/>
</dbReference>
<feature type="domain" description="Thioredoxin" evidence="5">
    <location>
        <begin position="52"/>
        <end position="195"/>
    </location>
</feature>
<dbReference type="InterPro" id="IPR017937">
    <property type="entry name" value="Thioredoxin_CS"/>
</dbReference>
<dbReference type="SUPFAM" id="SSF52833">
    <property type="entry name" value="Thioredoxin-like"/>
    <property type="match status" value="1"/>
</dbReference>
<dbReference type="Gene3D" id="3.40.30.10">
    <property type="entry name" value="Glutaredoxin"/>
    <property type="match status" value="1"/>
</dbReference>
<evidence type="ECO:0000256" key="4">
    <source>
        <dbReference type="SAM" id="Phobius"/>
    </source>
</evidence>
<evidence type="ECO:0000256" key="2">
    <source>
        <dbReference type="ARBA" id="ARBA00022748"/>
    </source>
</evidence>
<dbReference type="InterPro" id="IPR013766">
    <property type="entry name" value="Thioredoxin_domain"/>
</dbReference>
<dbReference type="Proteomes" id="UP001354989">
    <property type="component" value="Chromosome"/>
</dbReference>
<keyword evidence="4" id="KW-1133">Transmembrane helix</keyword>
<reference evidence="6 7" key="1">
    <citation type="submission" date="2021-12" db="EMBL/GenBank/DDBJ databases">
        <title>Genome sequencing of bacteria with rrn-lacking chromosome and rrn-plasmid.</title>
        <authorList>
            <person name="Anda M."/>
            <person name="Iwasaki W."/>
        </authorList>
    </citation>
    <scope>NUCLEOTIDE SEQUENCE [LARGE SCALE GENOMIC DNA]</scope>
    <source>
        <strain evidence="6 7">NBRC 101262</strain>
    </source>
</reference>
<organism evidence="6 7">
    <name type="scientific">Persicobacter psychrovividus</name>
    <dbReference type="NCBI Taxonomy" id="387638"/>
    <lineage>
        <taxon>Bacteria</taxon>
        <taxon>Pseudomonadati</taxon>
        <taxon>Bacteroidota</taxon>
        <taxon>Cytophagia</taxon>
        <taxon>Cytophagales</taxon>
        <taxon>Persicobacteraceae</taxon>
        <taxon>Persicobacter</taxon>
    </lineage>
</organism>
<feature type="transmembrane region" description="Helical" evidence="4">
    <location>
        <begin position="14"/>
        <end position="33"/>
    </location>
</feature>
<keyword evidence="3" id="KW-0676">Redox-active center</keyword>
<evidence type="ECO:0000313" key="6">
    <source>
        <dbReference type="EMBL" id="BDC99406.1"/>
    </source>
</evidence>
<evidence type="ECO:0000313" key="7">
    <source>
        <dbReference type="Proteomes" id="UP001354989"/>
    </source>
</evidence>
<dbReference type="PROSITE" id="PS51352">
    <property type="entry name" value="THIOREDOXIN_2"/>
    <property type="match status" value="1"/>
</dbReference>
<dbReference type="PANTHER" id="PTHR42852:SF13">
    <property type="entry name" value="PROTEIN DIPZ"/>
    <property type="match status" value="1"/>
</dbReference>
<evidence type="ECO:0000259" key="5">
    <source>
        <dbReference type="PROSITE" id="PS51352"/>
    </source>
</evidence>
<sequence>MTTLDRLKKHWQNILIGIFFVLMLVLPSFRMFVSSNFQRLLLQSRILQPEEVQASAALPRVPYQWSITDQAGKEVPMSQFEGKTIFLNFWASWCPPCVAELPDILSLMEKTDRSKVAFILLNMDRKPEALERFMKKKGYDFQYYRMHSPLPELLQSQSLPTTHIISPEGKLLTTKKGMAYYDTEHFKNYLENGGR</sequence>
<keyword evidence="4" id="KW-0472">Membrane</keyword>